<keyword evidence="3" id="KW-1185">Reference proteome</keyword>
<proteinExistence type="predicted"/>
<dbReference type="PANTHER" id="PTHR33408">
    <property type="entry name" value="TRANSPOSASE"/>
    <property type="match status" value="1"/>
</dbReference>
<reference evidence="2" key="1">
    <citation type="submission" date="2023-06" db="EMBL/GenBank/DDBJ databases">
        <title>Uncultivated large filamentous bacteria from sulfidic sediments reveal new species and different genomic features in energy metabolism and defense.</title>
        <authorList>
            <person name="Fonseca A."/>
        </authorList>
    </citation>
    <scope>NUCLEOTIDE SEQUENCE</scope>
    <source>
        <strain evidence="2">HSG4</strain>
    </source>
</reference>
<dbReference type="InterPro" id="IPR025668">
    <property type="entry name" value="Tnp_DDE_dom"/>
</dbReference>
<protein>
    <submittedName>
        <fullName evidence="2">Transposase</fullName>
    </submittedName>
</protein>
<feature type="domain" description="Transposase DDE" evidence="1">
    <location>
        <begin position="112"/>
        <end position="177"/>
    </location>
</feature>
<dbReference type="PANTHER" id="PTHR33408:SF2">
    <property type="entry name" value="TRANSPOSASE DDE DOMAIN-CONTAINING PROTEIN"/>
    <property type="match status" value="1"/>
</dbReference>
<sequence>MPKSGGSFVQGYNAQASVYQPAMIIVGQHITINTNDKQEVEPALVELNKLPKELGKVERAALDNGYFSDDNVNALLDEGIEPYIATGRQSHNQSLEERLAEPPLAPPKNATKVEEMQHRLKTEKGKEFYGKRKSTVEPVFGIIKEVMGFRHFMLRGFEAVKGEWTLVCIAYNLKRLCVLNA</sequence>
<dbReference type="Proteomes" id="UP001171945">
    <property type="component" value="Unassembled WGS sequence"/>
</dbReference>
<evidence type="ECO:0000313" key="3">
    <source>
        <dbReference type="Proteomes" id="UP001171945"/>
    </source>
</evidence>
<dbReference type="EMBL" id="JAUCGM010000901">
    <property type="protein sequence ID" value="MDM8563826.1"/>
    <property type="molecule type" value="Genomic_DNA"/>
</dbReference>
<accession>A0ABT7VW83</accession>
<evidence type="ECO:0000313" key="2">
    <source>
        <dbReference type="EMBL" id="MDM8563826.1"/>
    </source>
</evidence>
<comment type="caution">
    <text evidence="2">The sequence shown here is derived from an EMBL/GenBank/DDBJ whole genome shotgun (WGS) entry which is preliminary data.</text>
</comment>
<evidence type="ECO:0000259" key="1">
    <source>
        <dbReference type="Pfam" id="PF13751"/>
    </source>
</evidence>
<dbReference type="Pfam" id="PF13751">
    <property type="entry name" value="DDE_Tnp_1_6"/>
    <property type="match status" value="1"/>
</dbReference>
<organism evidence="2 3">
    <name type="scientific">Candidatus Marithioploca araucensis</name>
    <dbReference type="NCBI Taxonomy" id="70273"/>
    <lineage>
        <taxon>Bacteria</taxon>
        <taxon>Pseudomonadati</taxon>
        <taxon>Pseudomonadota</taxon>
        <taxon>Gammaproteobacteria</taxon>
        <taxon>Thiotrichales</taxon>
        <taxon>Thiotrichaceae</taxon>
        <taxon>Candidatus Marithioploca</taxon>
    </lineage>
</organism>
<gene>
    <name evidence="2" type="ORF">QUF54_10780</name>
</gene>
<name>A0ABT7VW83_9GAMM</name>